<feature type="region of interest" description="Disordered" evidence="4">
    <location>
        <begin position="495"/>
        <end position="599"/>
    </location>
</feature>
<feature type="compositionally biased region" description="Polar residues" evidence="4">
    <location>
        <begin position="107"/>
        <end position="117"/>
    </location>
</feature>
<dbReference type="SMART" id="SM00320">
    <property type="entry name" value="WD40"/>
    <property type="match status" value="6"/>
</dbReference>
<feature type="region of interest" description="Disordered" evidence="4">
    <location>
        <begin position="1"/>
        <end position="195"/>
    </location>
</feature>
<dbReference type="SUPFAM" id="SSF50978">
    <property type="entry name" value="WD40 repeat-like"/>
    <property type="match status" value="1"/>
</dbReference>
<organism evidence="6 7">
    <name type="scientific">Coprinopsis marcescibilis</name>
    <name type="common">Agaric fungus</name>
    <name type="synonym">Psathyrella marcescibilis</name>
    <dbReference type="NCBI Taxonomy" id="230819"/>
    <lineage>
        <taxon>Eukaryota</taxon>
        <taxon>Fungi</taxon>
        <taxon>Dikarya</taxon>
        <taxon>Basidiomycota</taxon>
        <taxon>Agaricomycotina</taxon>
        <taxon>Agaricomycetes</taxon>
        <taxon>Agaricomycetidae</taxon>
        <taxon>Agaricales</taxon>
        <taxon>Agaricineae</taxon>
        <taxon>Psathyrellaceae</taxon>
        <taxon>Coprinopsis</taxon>
    </lineage>
</organism>
<feature type="compositionally biased region" description="Acidic residues" evidence="4">
    <location>
        <begin position="559"/>
        <end position="568"/>
    </location>
</feature>
<evidence type="ECO:0000313" key="7">
    <source>
        <dbReference type="Proteomes" id="UP000307440"/>
    </source>
</evidence>
<feature type="compositionally biased region" description="Polar residues" evidence="4">
    <location>
        <begin position="528"/>
        <end position="539"/>
    </location>
</feature>
<feature type="domain" description="Transcription factor spt8 beta-propeller" evidence="5">
    <location>
        <begin position="236"/>
        <end position="459"/>
    </location>
</feature>
<keyword evidence="2" id="KW-0677">Repeat</keyword>
<evidence type="ECO:0000313" key="6">
    <source>
        <dbReference type="EMBL" id="TFK29991.1"/>
    </source>
</evidence>
<gene>
    <name evidence="6" type="ORF">FA15DRAFT_663312</name>
</gene>
<dbReference type="Gene3D" id="2.130.10.10">
    <property type="entry name" value="YVTN repeat-like/Quinoprotein amine dehydrogenase"/>
    <property type="match status" value="2"/>
</dbReference>
<dbReference type="PANTHER" id="PTHR19848">
    <property type="entry name" value="WD40 REPEAT PROTEIN"/>
    <property type="match status" value="1"/>
</dbReference>
<evidence type="ECO:0000256" key="3">
    <source>
        <dbReference type="PROSITE-ProRule" id="PRU00221"/>
    </source>
</evidence>
<feature type="repeat" description="WD" evidence="3">
    <location>
        <begin position="394"/>
        <end position="435"/>
    </location>
</feature>
<feature type="compositionally biased region" description="Basic and acidic residues" evidence="4">
    <location>
        <begin position="517"/>
        <end position="527"/>
    </location>
</feature>
<reference evidence="6 7" key="1">
    <citation type="journal article" date="2019" name="Nat. Ecol. Evol.">
        <title>Megaphylogeny resolves global patterns of mushroom evolution.</title>
        <authorList>
            <person name="Varga T."/>
            <person name="Krizsan K."/>
            <person name="Foldi C."/>
            <person name="Dima B."/>
            <person name="Sanchez-Garcia M."/>
            <person name="Sanchez-Ramirez S."/>
            <person name="Szollosi G.J."/>
            <person name="Szarkandi J.G."/>
            <person name="Papp V."/>
            <person name="Albert L."/>
            <person name="Andreopoulos W."/>
            <person name="Angelini C."/>
            <person name="Antonin V."/>
            <person name="Barry K.W."/>
            <person name="Bougher N.L."/>
            <person name="Buchanan P."/>
            <person name="Buyck B."/>
            <person name="Bense V."/>
            <person name="Catcheside P."/>
            <person name="Chovatia M."/>
            <person name="Cooper J."/>
            <person name="Damon W."/>
            <person name="Desjardin D."/>
            <person name="Finy P."/>
            <person name="Geml J."/>
            <person name="Haridas S."/>
            <person name="Hughes K."/>
            <person name="Justo A."/>
            <person name="Karasinski D."/>
            <person name="Kautmanova I."/>
            <person name="Kiss B."/>
            <person name="Kocsube S."/>
            <person name="Kotiranta H."/>
            <person name="LaButti K.M."/>
            <person name="Lechner B.E."/>
            <person name="Liimatainen K."/>
            <person name="Lipzen A."/>
            <person name="Lukacs Z."/>
            <person name="Mihaltcheva S."/>
            <person name="Morgado L.N."/>
            <person name="Niskanen T."/>
            <person name="Noordeloos M.E."/>
            <person name="Ohm R.A."/>
            <person name="Ortiz-Santana B."/>
            <person name="Ovrebo C."/>
            <person name="Racz N."/>
            <person name="Riley R."/>
            <person name="Savchenko A."/>
            <person name="Shiryaev A."/>
            <person name="Soop K."/>
            <person name="Spirin V."/>
            <person name="Szebenyi C."/>
            <person name="Tomsovsky M."/>
            <person name="Tulloss R.E."/>
            <person name="Uehling J."/>
            <person name="Grigoriev I.V."/>
            <person name="Vagvolgyi C."/>
            <person name="Papp T."/>
            <person name="Martin F.M."/>
            <person name="Miettinen O."/>
            <person name="Hibbett D.S."/>
            <person name="Nagy L.G."/>
        </authorList>
    </citation>
    <scope>NUCLEOTIDE SEQUENCE [LARGE SCALE GENOMIC DNA]</scope>
    <source>
        <strain evidence="6 7">CBS 121175</strain>
    </source>
</reference>
<feature type="region of interest" description="Disordered" evidence="4">
    <location>
        <begin position="210"/>
        <end position="234"/>
    </location>
</feature>
<sequence length="901" mass="97012">MPPSHDSDDDDFDLELEDDGLANSEAGDDLENSLGGTAGDDGTEGDDDSNSDDSDSNSDDDDDENDNDEDEDDEERLQQELQESLAMDIDAELRELEESALGVAPEENQSSMQSQTGAFGDDDEQQLEDRAHVSAAYIAPEVPPPLDVPLLSENDEYDVSLDSPSSPPERPSSPQSVSMVSPPPQRRSPSPGTRRHYQLFAPIGASHSTSRLALGGTAPPPDDPQNAPPPRVPRSYGIEAICALPHPTPTHALAASYCMTHVLTGSEDGYIRNYDIFSAVNSKNFLTAPQRQHAGVVEGLMKSGQIRSWWENPSRPESQRRLGLLSGSSLAANNIYGAAGTLFSHTTVEEGETLSPVRSMIMHSDGLWALAGTNAGHINLFTVRHEPGKLIHVMDKHHDSVSALAMDYGEKGFFSAGCDGEAIQWDLNTGKSARTFTAHNSQLTSIAVRPPHAGPYVDPTASVGVAYRRKDREIRDKDRAKDVLTDSSSLIAFKAEDQDGDVSMPSVTTDNPNIHMQVDEPPKDLSHTPHQSPPKQSGQPAKPEGTDDDAKSDASFDPLFDEEGEEGDQPAQQATPAQPSTNPYSNLTFNATPTSNTQPVGAPPTQFITFPIGMSAPQAGPSGQQQGPPIHQSFFHTNPQSTQPTGGQQFQFQLSTNGAVPVPVSVPPTVSVPLQVPARETRPQAAPGAIAAVAAAAPKNAPPLLDYNSYQSYSGDLLMTAYYEGQVVLWDRRVSNAGRGVGRLWMSDKTPPWCLSACWSPDGGQIYAGRRRATVDVWDVRVMGKSGPKNIPRLLKTLRNPYNSGVVSCVAAMPDCRHMVCASTDNIRLWNVADANTEDSSMARSGSRSVLFKVIPGHHGGCVSQILIDPGARFMVTASGNRGWHGDSTRTVFVHDIKQLF</sequence>
<dbReference type="InterPro" id="IPR015943">
    <property type="entry name" value="WD40/YVTN_repeat-like_dom_sf"/>
</dbReference>
<protein>
    <submittedName>
        <fullName evidence="6">WD40 repeat-like protein</fullName>
    </submittedName>
</protein>
<name>A0A5C3LMQ2_COPMA</name>
<dbReference type="EMBL" id="ML210147">
    <property type="protein sequence ID" value="TFK29991.1"/>
    <property type="molecule type" value="Genomic_DNA"/>
</dbReference>
<accession>A0A5C3LMQ2</accession>
<feature type="compositionally biased region" description="Polar residues" evidence="4">
    <location>
        <begin position="505"/>
        <end position="514"/>
    </location>
</feature>
<dbReference type="Proteomes" id="UP000307440">
    <property type="component" value="Unassembled WGS sequence"/>
</dbReference>
<feature type="compositionally biased region" description="Basic and acidic residues" evidence="4">
    <location>
        <begin position="544"/>
        <end position="554"/>
    </location>
</feature>
<feature type="compositionally biased region" description="Acidic residues" evidence="4">
    <location>
        <begin position="41"/>
        <end position="75"/>
    </location>
</feature>
<keyword evidence="1 3" id="KW-0853">WD repeat</keyword>
<dbReference type="STRING" id="230819.A0A5C3LMQ2"/>
<feature type="domain" description="Transcription factor spt8 beta-propeller" evidence="5">
    <location>
        <begin position="715"/>
        <end position="897"/>
    </location>
</feature>
<dbReference type="Pfam" id="PF23798">
    <property type="entry name" value="Beta-prop_SPT8"/>
    <property type="match status" value="2"/>
</dbReference>
<evidence type="ECO:0000256" key="1">
    <source>
        <dbReference type="ARBA" id="ARBA00022574"/>
    </source>
</evidence>
<keyword evidence="7" id="KW-1185">Reference proteome</keyword>
<evidence type="ECO:0000259" key="5">
    <source>
        <dbReference type="Pfam" id="PF23798"/>
    </source>
</evidence>
<feature type="compositionally biased region" description="Low complexity" evidence="4">
    <location>
        <begin position="569"/>
        <end position="579"/>
    </location>
</feature>
<evidence type="ECO:0000256" key="4">
    <source>
        <dbReference type="SAM" id="MobiDB-lite"/>
    </source>
</evidence>
<evidence type="ECO:0000256" key="2">
    <source>
        <dbReference type="ARBA" id="ARBA00022737"/>
    </source>
</evidence>
<dbReference type="InterPro" id="IPR036322">
    <property type="entry name" value="WD40_repeat_dom_sf"/>
</dbReference>
<dbReference type="InterPro" id="IPR057544">
    <property type="entry name" value="Beta-prop_SPT8"/>
</dbReference>
<dbReference type="AlphaFoldDB" id="A0A5C3LMQ2"/>
<dbReference type="InterPro" id="IPR001680">
    <property type="entry name" value="WD40_rpt"/>
</dbReference>
<dbReference type="OrthoDB" id="10260946at2759"/>
<feature type="compositionally biased region" description="Acidic residues" evidence="4">
    <location>
        <begin position="7"/>
        <end position="31"/>
    </location>
</feature>
<dbReference type="PANTHER" id="PTHR19848:SF8">
    <property type="entry name" value="F-BOX AND WD REPEAT DOMAIN CONTAINING 7"/>
    <property type="match status" value="1"/>
</dbReference>
<feature type="compositionally biased region" description="Polar residues" evidence="4">
    <location>
        <begin position="580"/>
        <end position="599"/>
    </location>
</feature>
<proteinExistence type="predicted"/>
<feature type="compositionally biased region" description="Pro residues" evidence="4">
    <location>
        <begin position="218"/>
        <end position="232"/>
    </location>
</feature>
<dbReference type="PROSITE" id="PS50082">
    <property type="entry name" value="WD_REPEATS_2"/>
    <property type="match status" value="1"/>
</dbReference>